<dbReference type="RefSeq" id="WP_106516199.1">
    <property type="nucleotide sequence ID" value="NZ_PXYI01000016.1"/>
</dbReference>
<sequence length="91" mass="10417">MTSVIPWICKALLGAIYWLTVLYIATGIFFGDRLTPEGVSERETTVPLWLFAVLALTLYAFFSCLFDRLVARRSTTRDRSRIRDESKIPEA</sequence>
<protein>
    <submittedName>
        <fullName evidence="2">Uncharacterized protein</fullName>
    </submittedName>
</protein>
<reference evidence="2 3" key="1">
    <citation type="submission" date="2018-03" db="EMBL/GenBank/DDBJ databases">
        <title>The draft genome of Sphingosinicella sp. GL-C-18.</title>
        <authorList>
            <person name="Liu L."/>
            <person name="Li L."/>
            <person name="Liang L."/>
            <person name="Zhang X."/>
            <person name="Wang T."/>
        </authorList>
    </citation>
    <scope>NUCLEOTIDE SEQUENCE [LARGE SCALE GENOMIC DNA]</scope>
    <source>
        <strain evidence="2 3">GL-C-18</strain>
    </source>
</reference>
<dbReference type="EMBL" id="PXYI01000016">
    <property type="protein sequence ID" value="PSJ36268.1"/>
    <property type="molecule type" value="Genomic_DNA"/>
</dbReference>
<feature type="transmembrane region" description="Helical" evidence="1">
    <location>
        <begin position="7"/>
        <end position="29"/>
    </location>
</feature>
<accession>A0A2P7QE66</accession>
<dbReference type="Proteomes" id="UP000241167">
    <property type="component" value="Unassembled WGS sequence"/>
</dbReference>
<dbReference type="AlphaFoldDB" id="A0A2P7QE66"/>
<dbReference type="OrthoDB" id="9554227at2"/>
<evidence type="ECO:0000313" key="3">
    <source>
        <dbReference type="Proteomes" id="UP000241167"/>
    </source>
</evidence>
<feature type="transmembrane region" description="Helical" evidence="1">
    <location>
        <begin position="49"/>
        <end position="71"/>
    </location>
</feature>
<proteinExistence type="predicted"/>
<keyword evidence="1" id="KW-0472">Membrane</keyword>
<organism evidence="2 3">
    <name type="scientific">Allosphingosinicella deserti</name>
    <dbReference type="NCBI Taxonomy" id="2116704"/>
    <lineage>
        <taxon>Bacteria</taxon>
        <taxon>Pseudomonadati</taxon>
        <taxon>Pseudomonadota</taxon>
        <taxon>Alphaproteobacteria</taxon>
        <taxon>Sphingomonadales</taxon>
        <taxon>Sphingomonadaceae</taxon>
        <taxon>Allosphingosinicella</taxon>
    </lineage>
</organism>
<keyword evidence="3" id="KW-1185">Reference proteome</keyword>
<keyword evidence="1" id="KW-0812">Transmembrane</keyword>
<comment type="caution">
    <text evidence="2">The sequence shown here is derived from an EMBL/GenBank/DDBJ whole genome shotgun (WGS) entry which is preliminary data.</text>
</comment>
<gene>
    <name evidence="2" type="ORF">C7I55_27175</name>
</gene>
<keyword evidence="1" id="KW-1133">Transmembrane helix</keyword>
<evidence type="ECO:0000313" key="2">
    <source>
        <dbReference type="EMBL" id="PSJ36268.1"/>
    </source>
</evidence>
<evidence type="ECO:0000256" key="1">
    <source>
        <dbReference type="SAM" id="Phobius"/>
    </source>
</evidence>
<name>A0A2P7QE66_9SPHN</name>